<evidence type="ECO:0000256" key="1">
    <source>
        <dbReference type="ARBA" id="ARBA00023284"/>
    </source>
</evidence>
<dbReference type="InterPro" id="IPR000866">
    <property type="entry name" value="AhpC/TSA"/>
</dbReference>
<dbReference type="Gene3D" id="3.40.30.10">
    <property type="entry name" value="Glutaredoxin"/>
    <property type="match status" value="1"/>
</dbReference>
<feature type="domain" description="Thioredoxin" evidence="3">
    <location>
        <begin position="29"/>
        <end position="164"/>
    </location>
</feature>
<dbReference type="InterPro" id="IPR017937">
    <property type="entry name" value="Thioredoxin_CS"/>
</dbReference>
<reference evidence="4 5" key="1">
    <citation type="submission" date="2018-11" db="EMBL/GenBank/DDBJ databases">
        <title>Genomic Encyclopedia of Type Strains, Phase IV (KMG-IV): sequencing the most valuable type-strain genomes for metagenomic binning, comparative biology and taxonomic classification.</title>
        <authorList>
            <person name="Goeker M."/>
        </authorList>
    </citation>
    <scope>NUCLEOTIDE SEQUENCE [LARGE SCALE GENOMIC DNA]</scope>
    <source>
        <strain evidence="4 5">DSM 100275</strain>
    </source>
</reference>
<evidence type="ECO:0000259" key="3">
    <source>
        <dbReference type="PROSITE" id="PS51352"/>
    </source>
</evidence>
<dbReference type="InterPro" id="IPR013766">
    <property type="entry name" value="Thioredoxin_domain"/>
</dbReference>
<gene>
    <name evidence="4" type="ORF">EDC57_0126</name>
</gene>
<evidence type="ECO:0000313" key="4">
    <source>
        <dbReference type="EMBL" id="ROR34230.1"/>
    </source>
</evidence>
<dbReference type="PANTHER" id="PTHR42852:SF13">
    <property type="entry name" value="PROTEIN DIPZ"/>
    <property type="match status" value="1"/>
</dbReference>
<dbReference type="InterPro" id="IPR050553">
    <property type="entry name" value="Thioredoxin_ResA/DsbE_sf"/>
</dbReference>
<dbReference type="Proteomes" id="UP000276634">
    <property type="component" value="Unassembled WGS sequence"/>
</dbReference>
<dbReference type="GO" id="GO:0015036">
    <property type="term" value="F:disulfide oxidoreductase activity"/>
    <property type="evidence" value="ECO:0007669"/>
    <property type="project" value="UniProtKB-ARBA"/>
</dbReference>
<dbReference type="SUPFAM" id="SSF52833">
    <property type="entry name" value="Thioredoxin-like"/>
    <property type="match status" value="1"/>
</dbReference>
<protein>
    <submittedName>
        <fullName evidence="4">Cytochrome c biogenesis protein CcmG/thiol:disulfide interchange protein DsbE</fullName>
    </submittedName>
</protein>
<dbReference type="Pfam" id="PF00578">
    <property type="entry name" value="AhpC-TSA"/>
    <property type="match status" value="1"/>
</dbReference>
<accession>A0A3N1Y650</accession>
<keyword evidence="5" id="KW-1185">Reference proteome</keyword>
<dbReference type="PROSITE" id="PS00194">
    <property type="entry name" value="THIOREDOXIN_1"/>
    <property type="match status" value="1"/>
</dbReference>
<evidence type="ECO:0000313" key="5">
    <source>
        <dbReference type="Proteomes" id="UP000276634"/>
    </source>
</evidence>
<organism evidence="4 5">
    <name type="scientific">Inmirania thermothiophila</name>
    <dbReference type="NCBI Taxonomy" id="1750597"/>
    <lineage>
        <taxon>Bacteria</taxon>
        <taxon>Pseudomonadati</taxon>
        <taxon>Pseudomonadota</taxon>
        <taxon>Gammaproteobacteria</taxon>
        <taxon>Chromatiales</taxon>
        <taxon>Ectothiorhodospiraceae</taxon>
        <taxon>Inmirania</taxon>
    </lineage>
</organism>
<feature type="chain" id="PRO_5018326274" evidence="2">
    <location>
        <begin position="23"/>
        <end position="171"/>
    </location>
</feature>
<proteinExistence type="predicted"/>
<dbReference type="PANTHER" id="PTHR42852">
    <property type="entry name" value="THIOL:DISULFIDE INTERCHANGE PROTEIN DSBE"/>
    <property type="match status" value="1"/>
</dbReference>
<keyword evidence="2" id="KW-0732">Signal</keyword>
<dbReference type="AlphaFoldDB" id="A0A3N1Y650"/>
<dbReference type="RefSeq" id="WP_170164994.1">
    <property type="nucleotide sequence ID" value="NZ_RJVI01000001.1"/>
</dbReference>
<evidence type="ECO:0000256" key="2">
    <source>
        <dbReference type="SAM" id="SignalP"/>
    </source>
</evidence>
<comment type="caution">
    <text evidence="4">The sequence shown here is derived from an EMBL/GenBank/DDBJ whole genome shotgun (WGS) entry which is preliminary data.</text>
</comment>
<sequence length="171" mass="17162">MIRNRLAGLAALLLAFSGPAAAGRFGPPPGGGAPAPPLGATAFRGGAPSAGPRIVHFWATWCVPCRRELPVLGEAVPRLAAAGVGVVTVALRDHPDDLAAYLDELGVALPVLLDADGRDAASWRVLGLPSTFVVDGAGRVRGVHIGPLPWEDPAVGAEIAALAGAAPAQAP</sequence>
<name>A0A3N1Y650_9GAMM</name>
<feature type="signal peptide" evidence="2">
    <location>
        <begin position="1"/>
        <end position="22"/>
    </location>
</feature>
<dbReference type="PROSITE" id="PS51352">
    <property type="entry name" value="THIOREDOXIN_2"/>
    <property type="match status" value="1"/>
</dbReference>
<dbReference type="EMBL" id="RJVI01000001">
    <property type="protein sequence ID" value="ROR34230.1"/>
    <property type="molecule type" value="Genomic_DNA"/>
</dbReference>
<keyword evidence="1" id="KW-0676">Redox-active center</keyword>
<dbReference type="InterPro" id="IPR036249">
    <property type="entry name" value="Thioredoxin-like_sf"/>
</dbReference>
<dbReference type="CDD" id="cd02966">
    <property type="entry name" value="TlpA_like_family"/>
    <property type="match status" value="1"/>
</dbReference>
<dbReference type="GO" id="GO:0016209">
    <property type="term" value="F:antioxidant activity"/>
    <property type="evidence" value="ECO:0007669"/>
    <property type="project" value="InterPro"/>
</dbReference>